<dbReference type="InterPro" id="IPR013149">
    <property type="entry name" value="ADH-like_C"/>
</dbReference>
<name>A0ABW0QQH9_9GAMM</name>
<gene>
    <name evidence="7" type="ORF">ACFPPA_15680</name>
</gene>
<dbReference type="InterPro" id="IPR029752">
    <property type="entry name" value="D-isomer_DH_CS1"/>
</dbReference>
<evidence type="ECO:0000256" key="5">
    <source>
        <dbReference type="RuleBase" id="RU361277"/>
    </source>
</evidence>
<dbReference type="SUPFAM" id="SSF50129">
    <property type="entry name" value="GroES-like"/>
    <property type="match status" value="1"/>
</dbReference>
<dbReference type="SUPFAM" id="SSF51735">
    <property type="entry name" value="NAD(P)-binding Rossmann-fold domains"/>
    <property type="match status" value="1"/>
</dbReference>
<reference evidence="8" key="1">
    <citation type="journal article" date="2019" name="Int. J. Syst. Evol. Microbiol.">
        <title>The Global Catalogue of Microorganisms (GCM) 10K type strain sequencing project: providing services to taxonomists for standard genome sequencing and annotation.</title>
        <authorList>
            <consortium name="The Broad Institute Genomics Platform"/>
            <consortium name="The Broad Institute Genome Sequencing Center for Infectious Disease"/>
            <person name="Wu L."/>
            <person name="Ma J."/>
        </authorList>
    </citation>
    <scope>NUCLEOTIDE SEQUENCE [LARGE SCALE GENOMIC DNA]</scope>
    <source>
        <strain evidence="8">CGMCC 1.16619</strain>
    </source>
</reference>
<comment type="caution">
    <text evidence="7">The sequence shown here is derived from an EMBL/GenBank/DDBJ whole genome shotgun (WGS) entry which is preliminary data.</text>
</comment>
<dbReference type="PROSITE" id="PS00059">
    <property type="entry name" value="ADH_ZINC"/>
    <property type="match status" value="1"/>
</dbReference>
<keyword evidence="3 5" id="KW-0862">Zinc</keyword>
<dbReference type="RefSeq" id="WP_377321577.1">
    <property type="nucleotide sequence ID" value="NZ_JBHSNF010000003.1"/>
</dbReference>
<comment type="cofactor">
    <cofactor evidence="1 5">
        <name>Zn(2+)</name>
        <dbReference type="ChEBI" id="CHEBI:29105"/>
    </cofactor>
</comment>
<dbReference type="Gene3D" id="3.40.50.720">
    <property type="entry name" value="NAD(P)-binding Rossmann-like Domain"/>
    <property type="match status" value="1"/>
</dbReference>
<dbReference type="Gene3D" id="3.90.180.10">
    <property type="entry name" value="Medium-chain alcohol dehydrogenases, catalytic domain"/>
    <property type="match status" value="1"/>
</dbReference>
<dbReference type="Pfam" id="PF08240">
    <property type="entry name" value="ADH_N"/>
    <property type="match status" value="1"/>
</dbReference>
<accession>A0ABW0QQH9</accession>
<dbReference type="InterPro" id="IPR047109">
    <property type="entry name" value="CAD-like"/>
</dbReference>
<dbReference type="InterPro" id="IPR020843">
    <property type="entry name" value="ER"/>
</dbReference>
<comment type="similarity">
    <text evidence="5">Belongs to the zinc-containing alcohol dehydrogenase family.</text>
</comment>
<dbReference type="SMART" id="SM00829">
    <property type="entry name" value="PKS_ER"/>
    <property type="match status" value="1"/>
</dbReference>
<proteinExistence type="inferred from homology"/>
<dbReference type="InterPro" id="IPR013154">
    <property type="entry name" value="ADH-like_N"/>
</dbReference>
<dbReference type="Pfam" id="PF00107">
    <property type="entry name" value="ADH_zinc_N"/>
    <property type="match status" value="1"/>
</dbReference>
<dbReference type="Proteomes" id="UP001596114">
    <property type="component" value="Unassembled WGS sequence"/>
</dbReference>
<evidence type="ECO:0000259" key="6">
    <source>
        <dbReference type="SMART" id="SM00829"/>
    </source>
</evidence>
<dbReference type="EMBL" id="JBHSNF010000003">
    <property type="protein sequence ID" value="MFC5527181.1"/>
    <property type="molecule type" value="Genomic_DNA"/>
</dbReference>
<dbReference type="EC" id="1.1.-.-" evidence="7"/>
<protein>
    <submittedName>
        <fullName evidence="7">NAD(P)-dependent alcohol dehydrogenase</fullName>
        <ecNumber evidence="7">1.1.-.-</ecNumber>
    </submittedName>
</protein>
<evidence type="ECO:0000256" key="3">
    <source>
        <dbReference type="ARBA" id="ARBA00022833"/>
    </source>
</evidence>
<dbReference type="PROSITE" id="PS00065">
    <property type="entry name" value="D_2_HYDROXYACID_DH_1"/>
    <property type="match status" value="1"/>
</dbReference>
<dbReference type="InterPro" id="IPR011032">
    <property type="entry name" value="GroES-like_sf"/>
</dbReference>
<dbReference type="InterPro" id="IPR002328">
    <property type="entry name" value="ADH_Zn_CS"/>
</dbReference>
<dbReference type="GO" id="GO:0016491">
    <property type="term" value="F:oxidoreductase activity"/>
    <property type="evidence" value="ECO:0007669"/>
    <property type="project" value="UniProtKB-KW"/>
</dbReference>
<keyword evidence="8" id="KW-1185">Reference proteome</keyword>
<sequence>MSKINGWAVTQAGKALERQTFEVGALGAEEIEVAVDYCGVCHSDLSMINNEWGMSRYPFIPGHEIIGRVTAVGTQAKGLSVGQRVGIGWTAGSCMHCQPCLSGDQNLCNELVATIGSHHGGFADTVRAHWAWTIPLPEGIDLASAGPLLCGGITVLKPFLEYGIPPTARVGVVGIGGLGHMAVKFAAAWGCEVTAFTSTAAKADEARGFGAHRVVASRDADAIAAIAGTLDLLLITVNVPMDWNALLGTLAPNGRMHVVGVVLEPIPVPAFTLIGKQRQVSGSPTGSPVDIARMLAFAARHDIRPQIEMFPMSGVNEALKHLEEGKARYRIVLEGGR</sequence>
<dbReference type="CDD" id="cd05283">
    <property type="entry name" value="CAD1"/>
    <property type="match status" value="1"/>
</dbReference>
<evidence type="ECO:0000256" key="1">
    <source>
        <dbReference type="ARBA" id="ARBA00001947"/>
    </source>
</evidence>
<dbReference type="InterPro" id="IPR036291">
    <property type="entry name" value="NAD(P)-bd_dom_sf"/>
</dbReference>
<evidence type="ECO:0000313" key="8">
    <source>
        <dbReference type="Proteomes" id="UP001596114"/>
    </source>
</evidence>
<organism evidence="7 8">
    <name type="scientific">Rhodanobacter ginsengisoli</name>
    <dbReference type="NCBI Taxonomy" id="418646"/>
    <lineage>
        <taxon>Bacteria</taxon>
        <taxon>Pseudomonadati</taxon>
        <taxon>Pseudomonadota</taxon>
        <taxon>Gammaproteobacteria</taxon>
        <taxon>Lysobacterales</taxon>
        <taxon>Rhodanobacteraceae</taxon>
        <taxon>Rhodanobacter</taxon>
    </lineage>
</organism>
<evidence type="ECO:0000313" key="7">
    <source>
        <dbReference type="EMBL" id="MFC5527181.1"/>
    </source>
</evidence>
<feature type="domain" description="Enoyl reductase (ER)" evidence="6">
    <location>
        <begin position="13"/>
        <end position="333"/>
    </location>
</feature>
<dbReference type="PANTHER" id="PTHR42683">
    <property type="entry name" value="ALDEHYDE REDUCTASE"/>
    <property type="match status" value="1"/>
</dbReference>
<evidence type="ECO:0000256" key="2">
    <source>
        <dbReference type="ARBA" id="ARBA00022723"/>
    </source>
</evidence>
<keyword evidence="4 7" id="KW-0560">Oxidoreductase</keyword>
<keyword evidence="2 5" id="KW-0479">Metal-binding</keyword>
<evidence type="ECO:0000256" key="4">
    <source>
        <dbReference type="ARBA" id="ARBA00023002"/>
    </source>
</evidence>